<evidence type="ECO:0000313" key="2">
    <source>
        <dbReference type="EMBL" id="TNV81356.1"/>
    </source>
</evidence>
<feature type="compositionally biased region" description="Basic and acidic residues" evidence="1">
    <location>
        <begin position="327"/>
        <end position="344"/>
    </location>
</feature>
<keyword evidence="3" id="KW-1185">Reference proteome</keyword>
<sequence length="599" mass="70623">MSDNIKMRSLNRHQAVATTEEATYKVRERILAERTFNKLFDKYSGDFLPEGFELARILKIDVNRLYPKQLEEFQEEHSIEEVAKLHHTHYKQKRIKYLVRMHEYLTSQRQQEQSSPLSPYIPVQMGASRNAMPALTLTRRSQQRISKPHLASVLGTHFQNSLKQGEITVENQGGSTFFQTEVIIRDDPQIANNRKTLGKATFSSPKQQCQYSTTQRDKEESSLTRFIRARESLELRTRERLFKLRNMLAKHLKQEQSATETRLEVIEERKHKSAQRQEKLNKARLRAELIIKNKEDQSIRDYKALVQDLTLCGGTYSSLSSTRKKIREQSPETKRQHSTERSKIQDSQILPSQVIYNSQDTRLMLGTQKRSLHTTERLIDKSVVQEIEKEHVEKALRKYLERRIKYDKARKDNDEARSYNVLHKREKSRIKLEHIRVMEKQTAKSIEFKRAELQRQDIKRQEHLTEARSANALANTLKRESTKLKMLDYRENYQSECEKQKQKQTRIYSKHENLRQSLDLIKVNRERIITDAYMSNFEKRAYLEQKQRYSNPYEDEIHLVQYGGGSKKSKSLVRSMIMEMSKKKYINELAGETGTPPGT</sequence>
<proteinExistence type="predicted"/>
<name>A0A8J8NW88_HALGN</name>
<dbReference type="Proteomes" id="UP000785679">
    <property type="component" value="Unassembled WGS sequence"/>
</dbReference>
<dbReference type="AlphaFoldDB" id="A0A8J8NW88"/>
<organism evidence="2 3">
    <name type="scientific">Halteria grandinella</name>
    <dbReference type="NCBI Taxonomy" id="5974"/>
    <lineage>
        <taxon>Eukaryota</taxon>
        <taxon>Sar</taxon>
        <taxon>Alveolata</taxon>
        <taxon>Ciliophora</taxon>
        <taxon>Intramacronucleata</taxon>
        <taxon>Spirotrichea</taxon>
        <taxon>Stichotrichia</taxon>
        <taxon>Sporadotrichida</taxon>
        <taxon>Halteriidae</taxon>
        <taxon>Halteria</taxon>
    </lineage>
</organism>
<accession>A0A8J8NW88</accession>
<evidence type="ECO:0000313" key="3">
    <source>
        <dbReference type="Proteomes" id="UP000785679"/>
    </source>
</evidence>
<comment type="caution">
    <text evidence="2">The sequence shown here is derived from an EMBL/GenBank/DDBJ whole genome shotgun (WGS) entry which is preliminary data.</text>
</comment>
<feature type="region of interest" description="Disordered" evidence="1">
    <location>
        <begin position="320"/>
        <end position="346"/>
    </location>
</feature>
<protein>
    <submittedName>
        <fullName evidence="2">Uncharacterized protein</fullName>
    </submittedName>
</protein>
<reference evidence="2" key="1">
    <citation type="submission" date="2019-06" db="EMBL/GenBank/DDBJ databases">
        <authorList>
            <person name="Zheng W."/>
        </authorList>
    </citation>
    <scope>NUCLEOTIDE SEQUENCE</scope>
    <source>
        <strain evidence="2">QDHG01</strain>
    </source>
</reference>
<evidence type="ECO:0000256" key="1">
    <source>
        <dbReference type="SAM" id="MobiDB-lite"/>
    </source>
</evidence>
<dbReference type="EMBL" id="RRYP01006253">
    <property type="protein sequence ID" value="TNV81356.1"/>
    <property type="molecule type" value="Genomic_DNA"/>
</dbReference>
<gene>
    <name evidence="2" type="ORF">FGO68_gene6844</name>
</gene>